<dbReference type="InterPro" id="IPR006214">
    <property type="entry name" value="Bax_inhibitor_1-related"/>
</dbReference>
<feature type="transmembrane region" description="Helical" evidence="6">
    <location>
        <begin position="23"/>
        <end position="41"/>
    </location>
</feature>
<dbReference type="GO" id="GO:0005886">
    <property type="term" value="C:plasma membrane"/>
    <property type="evidence" value="ECO:0007669"/>
    <property type="project" value="TreeGrafter"/>
</dbReference>
<comment type="caution">
    <text evidence="7">The sequence shown here is derived from an EMBL/GenBank/DDBJ whole genome shotgun (WGS) entry which is preliminary data.</text>
</comment>
<evidence type="ECO:0000256" key="1">
    <source>
        <dbReference type="ARBA" id="ARBA00004141"/>
    </source>
</evidence>
<dbReference type="PANTHER" id="PTHR23291:SF50">
    <property type="entry name" value="PROTEIN LIFEGUARD 4"/>
    <property type="match status" value="1"/>
</dbReference>
<sequence length="231" mass="25656">MENNYSYSGSGVQTAQVTLMKSLYLWMSVALAVTGITAMAVDASYQLQQLLFSGKYTFLVLVVAELALVIYLSARIARMSFASAMVSFLAYSFLNGLTLSVVFLAYTKSSIASTFFVTAGTFAAMSLYGYFTKKDLSSWGNLFFMALIGLIIATIVNVFWANTTLYWITTYAGVLIFVGLTAYDTNRIKQMLANQEVNEGTQKLALLGALTLYLDFINMFLYLLRIFGDRR</sequence>
<organism evidence="7 8">
    <name type="scientific">Candidatus Caccoplasma intestinavium</name>
    <dbReference type="NCBI Taxonomy" id="2840716"/>
    <lineage>
        <taxon>Bacteria</taxon>
        <taxon>Pseudomonadati</taxon>
        <taxon>Bacteroidota</taxon>
        <taxon>Bacteroidia</taxon>
        <taxon>Bacteroidales</taxon>
        <taxon>Bacteroidaceae</taxon>
        <taxon>Bacteroidaceae incertae sedis</taxon>
        <taxon>Candidatus Caccoplasma</taxon>
    </lineage>
</organism>
<reference evidence="7" key="1">
    <citation type="submission" date="2020-10" db="EMBL/GenBank/DDBJ databases">
        <authorList>
            <person name="Gilroy R."/>
        </authorList>
    </citation>
    <scope>NUCLEOTIDE SEQUENCE</scope>
    <source>
        <strain evidence="7">21143</strain>
    </source>
</reference>
<keyword evidence="4 6" id="KW-1133">Transmembrane helix</keyword>
<dbReference type="Proteomes" id="UP000886722">
    <property type="component" value="Unassembled WGS sequence"/>
</dbReference>
<feature type="transmembrane region" description="Helical" evidence="6">
    <location>
        <begin position="142"/>
        <end position="160"/>
    </location>
</feature>
<comment type="similarity">
    <text evidence="2 6">Belongs to the BI1 family.</text>
</comment>
<gene>
    <name evidence="7" type="ORF">IAD06_09090</name>
</gene>
<evidence type="ECO:0000256" key="6">
    <source>
        <dbReference type="RuleBase" id="RU004379"/>
    </source>
</evidence>
<dbReference type="CDD" id="cd10432">
    <property type="entry name" value="BI-1-like_bacterial"/>
    <property type="match status" value="1"/>
</dbReference>
<evidence type="ECO:0000256" key="3">
    <source>
        <dbReference type="ARBA" id="ARBA00022692"/>
    </source>
</evidence>
<evidence type="ECO:0000313" key="7">
    <source>
        <dbReference type="EMBL" id="HIT40172.1"/>
    </source>
</evidence>
<dbReference type="AlphaFoldDB" id="A0A9D1GFG5"/>
<feature type="transmembrane region" description="Helical" evidence="6">
    <location>
        <begin position="111"/>
        <end position="130"/>
    </location>
</feature>
<accession>A0A9D1GFG5</accession>
<evidence type="ECO:0000256" key="2">
    <source>
        <dbReference type="ARBA" id="ARBA00010350"/>
    </source>
</evidence>
<feature type="transmembrane region" description="Helical" evidence="6">
    <location>
        <begin position="166"/>
        <end position="183"/>
    </location>
</feature>
<dbReference type="Pfam" id="PF01027">
    <property type="entry name" value="Bax1-I"/>
    <property type="match status" value="1"/>
</dbReference>
<protein>
    <submittedName>
        <fullName evidence="7">Bax inhibitor-1/YccA family protein</fullName>
    </submittedName>
</protein>
<evidence type="ECO:0000313" key="8">
    <source>
        <dbReference type="Proteomes" id="UP000886722"/>
    </source>
</evidence>
<feature type="transmembrane region" description="Helical" evidence="6">
    <location>
        <begin position="56"/>
        <end position="74"/>
    </location>
</feature>
<proteinExistence type="inferred from homology"/>
<evidence type="ECO:0000256" key="5">
    <source>
        <dbReference type="ARBA" id="ARBA00023136"/>
    </source>
</evidence>
<feature type="transmembrane region" description="Helical" evidence="6">
    <location>
        <begin position="81"/>
        <end position="105"/>
    </location>
</feature>
<dbReference type="PANTHER" id="PTHR23291">
    <property type="entry name" value="BAX INHIBITOR-RELATED"/>
    <property type="match status" value="1"/>
</dbReference>
<evidence type="ECO:0000256" key="4">
    <source>
        <dbReference type="ARBA" id="ARBA00022989"/>
    </source>
</evidence>
<keyword evidence="5 6" id="KW-0472">Membrane</keyword>
<reference evidence="7" key="2">
    <citation type="journal article" date="2021" name="PeerJ">
        <title>Extensive microbial diversity within the chicken gut microbiome revealed by metagenomics and culture.</title>
        <authorList>
            <person name="Gilroy R."/>
            <person name="Ravi A."/>
            <person name="Getino M."/>
            <person name="Pursley I."/>
            <person name="Horton D.L."/>
            <person name="Alikhan N.F."/>
            <person name="Baker D."/>
            <person name="Gharbi K."/>
            <person name="Hall N."/>
            <person name="Watson M."/>
            <person name="Adriaenssens E.M."/>
            <person name="Foster-Nyarko E."/>
            <person name="Jarju S."/>
            <person name="Secka A."/>
            <person name="Antonio M."/>
            <person name="Oren A."/>
            <person name="Chaudhuri R.R."/>
            <person name="La Ragione R."/>
            <person name="Hildebrand F."/>
            <person name="Pallen M.J."/>
        </authorList>
    </citation>
    <scope>NUCLEOTIDE SEQUENCE</scope>
    <source>
        <strain evidence="7">21143</strain>
    </source>
</reference>
<keyword evidence="3 6" id="KW-0812">Transmembrane</keyword>
<name>A0A9D1GFG5_9BACT</name>
<dbReference type="EMBL" id="DVKT01000067">
    <property type="protein sequence ID" value="HIT40172.1"/>
    <property type="molecule type" value="Genomic_DNA"/>
</dbReference>
<comment type="subcellular location">
    <subcellularLocation>
        <location evidence="1">Membrane</location>
        <topology evidence="1">Multi-pass membrane protein</topology>
    </subcellularLocation>
</comment>
<feature type="transmembrane region" description="Helical" evidence="6">
    <location>
        <begin position="204"/>
        <end position="224"/>
    </location>
</feature>